<protein>
    <submittedName>
        <fullName evidence="3">Protein PERCC1</fullName>
    </submittedName>
</protein>
<dbReference type="Proteomes" id="UP001652642">
    <property type="component" value="Chromosome 13"/>
</dbReference>
<dbReference type="OrthoDB" id="10065076at2759"/>
<keyword evidence="2" id="KW-1185">Reference proteome</keyword>
<dbReference type="CTD" id="105371045"/>
<feature type="region of interest" description="Disordered" evidence="1">
    <location>
        <begin position="152"/>
        <end position="183"/>
    </location>
</feature>
<dbReference type="GeneID" id="110089427"/>
<feature type="region of interest" description="Disordered" evidence="1">
    <location>
        <begin position="114"/>
        <end position="134"/>
    </location>
</feature>
<proteinExistence type="predicted"/>
<evidence type="ECO:0000313" key="3">
    <source>
        <dbReference type="RefSeq" id="XP_020668160.2"/>
    </source>
</evidence>
<organism evidence="2 3">
    <name type="scientific">Pogona vitticeps</name>
    <name type="common">central bearded dragon</name>
    <dbReference type="NCBI Taxonomy" id="103695"/>
    <lineage>
        <taxon>Eukaryota</taxon>
        <taxon>Metazoa</taxon>
        <taxon>Chordata</taxon>
        <taxon>Craniata</taxon>
        <taxon>Vertebrata</taxon>
        <taxon>Euteleostomi</taxon>
        <taxon>Lepidosauria</taxon>
        <taxon>Squamata</taxon>
        <taxon>Bifurcata</taxon>
        <taxon>Unidentata</taxon>
        <taxon>Episquamata</taxon>
        <taxon>Toxicofera</taxon>
        <taxon>Iguania</taxon>
        <taxon>Acrodonta</taxon>
        <taxon>Agamidae</taxon>
        <taxon>Amphibolurinae</taxon>
        <taxon>Pogona</taxon>
    </lineage>
</organism>
<dbReference type="AlphaFoldDB" id="A0A6J0V9H1"/>
<dbReference type="KEGG" id="pvt:110089427"/>
<dbReference type="RefSeq" id="XP_020668160.2">
    <property type="nucleotide sequence ID" value="XM_020812501.2"/>
</dbReference>
<reference evidence="3" key="1">
    <citation type="submission" date="2025-08" db="UniProtKB">
        <authorList>
            <consortium name="RefSeq"/>
        </authorList>
    </citation>
    <scope>IDENTIFICATION</scope>
</reference>
<gene>
    <name evidence="3" type="primary">PERCC1</name>
</gene>
<feature type="region of interest" description="Disordered" evidence="1">
    <location>
        <begin position="18"/>
        <end position="91"/>
    </location>
</feature>
<sequence>MAAGVIQSLSKFRLATGFQHPFLSSTTSQEMALHDSSEEEEMDEEEEEAEEEEVEGGGGGRGEEMEATDDDLEGHGPRGKQETPTVAADLSGAEMTAQLLRFAERVSEDIQRYFGRKSQDDDSEACNIYEDRGSPQLSGRLLYYTDLVRISESRAPEEDNEDDEDLPPASKPTWRSLGSKAEEDERLGPLAELFEYALCRYAKPQAPHDAEKLRMERKYGHLSPMHGRKLPQSFWKEPAFSPIGVLGSSNPPDFSDLLANWTSETSQEELHAS</sequence>
<dbReference type="Pfam" id="PF15238">
    <property type="entry name" value="TEADIR3"/>
    <property type="match status" value="1"/>
</dbReference>
<feature type="compositionally biased region" description="Acidic residues" evidence="1">
    <location>
        <begin position="37"/>
        <end position="55"/>
    </location>
</feature>
<accession>A0A6J0V9H1</accession>
<evidence type="ECO:0000256" key="1">
    <source>
        <dbReference type="SAM" id="MobiDB-lite"/>
    </source>
</evidence>
<evidence type="ECO:0000313" key="2">
    <source>
        <dbReference type="Proteomes" id="UP001652642"/>
    </source>
</evidence>
<dbReference type="InterPro" id="IPR053819">
    <property type="entry name" value="TEADIR3_omega_loop"/>
</dbReference>
<name>A0A6J0V9H1_9SAUR</name>
<dbReference type="InParanoid" id="A0A6J0V9H1"/>